<dbReference type="AlphaFoldDB" id="A0ABD3PYX7"/>
<evidence type="ECO:0000256" key="1">
    <source>
        <dbReference type="SAM" id="MobiDB-lite"/>
    </source>
</evidence>
<feature type="compositionally biased region" description="Low complexity" evidence="1">
    <location>
        <begin position="26"/>
        <end position="42"/>
    </location>
</feature>
<dbReference type="Proteomes" id="UP001516023">
    <property type="component" value="Unassembled WGS sequence"/>
</dbReference>
<gene>
    <name evidence="2" type="ORF">HJC23_003795</name>
</gene>
<proteinExistence type="predicted"/>
<comment type="caution">
    <text evidence="2">The sequence shown here is derived from an EMBL/GenBank/DDBJ whole genome shotgun (WGS) entry which is preliminary data.</text>
</comment>
<dbReference type="EMBL" id="JABMIG020000092">
    <property type="protein sequence ID" value="KAL3793285.1"/>
    <property type="molecule type" value="Genomic_DNA"/>
</dbReference>
<reference evidence="2 3" key="1">
    <citation type="journal article" date="2020" name="G3 (Bethesda)">
        <title>Improved Reference Genome for Cyclotella cryptica CCMP332, a Model for Cell Wall Morphogenesis, Salinity Adaptation, and Lipid Production in Diatoms (Bacillariophyta).</title>
        <authorList>
            <person name="Roberts W.R."/>
            <person name="Downey K.M."/>
            <person name="Ruck E.C."/>
            <person name="Traller J.C."/>
            <person name="Alverson A.J."/>
        </authorList>
    </citation>
    <scope>NUCLEOTIDE SEQUENCE [LARGE SCALE GENOMIC DNA]</scope>
    <source>
        <strain evidence="2 3">CCMP332</strain>
    </source>
</reference>
<sequence>MTITAYLKIESDFEKCTADGLDDLSDSSTSLSDSETDLSFSSRLEDDEPSVFQTSSDGVLDGHTPKRRKKSVRFSLVQTREYNVIDELPSPLDHEDEAPRRSLGWNFTERQIDIDTHLAEVMRQRKEECARLIHQHIIRAEIEREEKKKEKKLKKKGFKAMIKRALKPVGEGFLEAATRTNFMLASSY</sequence>
<keyword evidence="3" id="KW-1185">Reference proteome</keyword>
<evidence type="ECO:0000313" key="3">
    <source>
        <dbReference type="Proteomes" id="UP001516023"/>
    </source>
</evidence>
<accession>A0ABD3PYX7</accession>
<feature type="region of interest" description="Disordered" evidence="1">
    <location>
        <begin position="23"/>
        <end position="65"/>
    </location>
</feature>
<organism evidence="2 3">
    <name type="scientific">Cyclotella cryptica</name>
    <dbReference type="NCBI Taxonomy" id="29204"/>
    <lineage>
        <taxon>Eukaryota</taxon>
        <taxon>Sar</taxon>
        <taxon>Stramenopiles</taxon>
        <taxon>Ochrophyta</taxon>
        <taxon>Bacillariophyta</taxon>
        <taxon>Coscinodiscophyceae</taxon>
        <taxon>Thalassiosirophycidae</taxon>
        <taxon>Stephanodiscales</taxon>
        <taxon>Stephanodiscaceae</taxon>
        <taxon>Cyclotella</taxon>
    </lineage>
</organism>
<protein>
    <submittedName>
        <fullName evidence="2">Uncharacterized protein</fullName>
    </submittedName>
</protein>
<evidence type="ECO:0000313" key="2">
    <source>
        <dbReference type="EMBL" id="KAL3793285.1"/>
    </source>
</evidence>
<name>A0ABD3PYX7_9STRA</name>